<evidence type="ECO:0000259" key="3">
    <source>
        <dbReference type="Pfam" id="PF12928"/>
    </source>
</evidence>
<proteinExistence type="inferred from homology"/>
<name>A0A8K0GNL8_9ROSA</name>
<gene>
    <name evidence="4" type="ORF">FNV43_RR26277</name>
</gene>
<dbReference type="Proteomes" id="UP000796880">
    <property type="component" value="Unassembled WGS sequence"/>
</dbReference>
<accession>A0A8K0GNL8</accession>
<feature type="domain" description="tRNA-splicing endonuclease subunit Sen54 N-terminal" evidence="3">
    <location>
        <begin position="40"/>
        <end position="99"/>
    </location>
</feature>
<protein>
    <recommendedName>
        <fullName evidence="3">tRNA-splicing endonuclease subunit Sen54 N-terminal domain-containing protein</fullName>
    </recommendedName>
</protein>
<organism evidence="4 5">
    <name type="scientific">Rhamnella rubrinervis</name>
    <dbReference type="NCBI Taxonomy" id="2594499"/>
    <lineage>
        <taxon>Eukaryota</taxon>
        <taxon>Viridiplantae</taxon>
        <taxon>Streptophyta</taxon>
        <taxon>Embryophyta</taxon>
        <taxon>Tracheophyta</taxon>
        <taxon>Spermatophyta</taxon>
        <taxon>Magnoliopsida</taxon>
        <taxon>eudicotyledons</taxon>
        <taxon>Gunneridae</taxon>
        <taxon>Pentapetalae</taxon>
        <taxon>rosids</taxon>
        <taxon>fabids</taxon>
        <taxon>Rosales</taxon>
        <taxon>Rhamnaceae</taxon>
        <taxon>rhamnoid group</taxon>
        <taxon>Rhamneae</taxon>
        <taxon>Rhamnella</taxon>
    </lineage>
</organism>
<dbReference type="InterPro" id="IPR024336">
    <property type="entry name" value="tRNA_splic_suSen54_N"/>
</dbReference>
<dbReference type="AlphaFoldDB" id="A0A8K0GNL8"/>
<evidence type="ECO:0000256" key="2">
    <source>
        <dbReference type="ARBA" id="ARBA00022694"/>
    </source>
</evidence>
<dbReference type="InterPro" id="IPR024337">
    <property type="entry name" value="tRNA_splic_suSen54"/>
</dbReference>
<dbReference type="GO" id="GO:0000379">
    <property type="term" value="P:tRNA-type intron splice site recognition and cleavage"/>
    <property type="evidence" value="ECO:0007669"/>
    <property type="project" value="TreeGrafter"/>
</dbReference>
<keyword evidence="5" id="KW-1185">Reference proteome</keyword>
<dbReference type="EMBL" id="VOIH02000012">
    <property type="protein sequence ID" value="KAF3431546.1"/>
    <property type="molecule type" value="Genomic_DNA"/>
</dbReference>
<reference evidence="4" key="1">
    <citation type="submission" date="2020-03" db="EMBL/GenBank/DDBJ databases">
        <title>A high-quality chromosome-level genome assembly of a woody plant with both climbing and erect habits, Rhamnella rubrinervis.</title>
        <authorList>
            <person name="Lu Z."/>
            <person name="Yang Y."/>
            <person name="Zhu X."/>
            <person name="Sun Y."/>
        </authorList>
    </citation>
    <scope>NUCLEOTIDE SEQUENCE</scope>
    <source>
        <strain evidence="4">BYM</strain>
        <tissue evidence="4">Leaf</tissue>
    </source>
</reference>
<dbReference type="Pfam" id="PF12928">
    <property type="entry name" value="tRNA_int_end_N2"/>
    <property type="match status" value="1"/>
</dbReference>
<comment type="caution">
    <text evidence="4">The sequence shown here is derived from an EMBL/GenBank/DDBJ whole genome shotgun (WGS) entry which is preliminary data.</text>
</comment>
<keyword evidence="2" id="KW-0819">tRNA processing</keyword>
<dbReference type="PANTHER" id="PTHR21027">
    <property type="entry name" value="TRNA-SPLICING ENDONUCLEASE SUBUNIT SEN54"/>
    <property type="match status" value="1"/>
</dbReference>
<dbReference type="OrthoDB" id="408683at2759"/>
<evidence type="ECO:0000313" key="4">
    <source>
        <dbReference type="EMBL" id="KAF3431546.1"/>
    </source>
</evidence>
<evidence type="ECO:0000313" key="5">
    <source>
        <dbReference type="Proteomes" id="UP000796880"/>
    </source>
</evidence>
<sequence length="267" mass="29766">MEVVRLESCLGAESDDETPHGQYTKDDDEEEYFYASGSLSKLQPRKVVSKARWNPEIEMAEVIVQKGSLWKTTGIARGGIVCCSIEEVLFLAEIGALLLLDDFSAVISLEDIYTKVANGKSGCNWEHFQAYKQLKSLGYIIRRRGVPWSLKGVNGGNECVSSKGSLESGLLDLESEDKRSIIEMFSGMQINEARPVFDVYLPNSKFRKSAPGNPSFVICFTRGHPPFRAELEAVERQCVGVSLKFCHVEHGRVSFFSFDLVELPVLP</sequence>
<dbReference type="PANTHER" id="PTHR21027:SF1">
    <property type="entry name" value="TRNA-SPLICING ENDONUCLEASE SUBUNIT SEN54"/>
    <property type="match status" value="1"/>
</dbReference>
<comment type="similarity">
    <text evidence="1">Belongs to the SEN54 family.</text>
</comment>
<dbReference type="GO" id="GO:0000214">
    <property type="term" value="C:tRNA-intron endonuclease complex"/>
    <property type="evidence" value="ECO:0007669"/>
    <property type="project" value="TreeGrafter"/>
</dbReference>
<evidence type="ECO:0000256" key="1">
    <source>
        <dbReference type="ARBA" id="ARBA00005736"/>
    </source>
</evidence>